<evidence type="ECO:0000313" key="2">
    <source>
        <dbReference type="EMBL" id="HEC68073.1"/>
    </source>
</evidence>
<dbReference type="NCBIfam" id="TIGR00153">
    <property type="entry name" value="TIGR00153 family protein"/>
    <property type="match status" value="1"/>
</dbReference>
<organism evidence="2">
    <name type="scientific">Desulfofervidus auxilii</name>
    <dbReference type="NCBI Taxonomy" id="1621989"/>
    <lineage>
        <taxon>Bacteria</taxon>
        <taxon>Pseudomonadati</taxon>
        <taxon>Thermodesulfobacteriota</taxon>
        <taxon>Candidatus Desulfofervidia</taxon>
        <taxon>Candidatus Desulfofervidales</taxon>
        <taxon>Candidatus Desulfofervidaceae</taxon>
        <taxon>Candidatus Desulfofervidus</taxon>
    </lineage>
</organism>
<evidence type="ECO:0000256" key="1">
    <source>
        <dbReference type="ARBA" id="ARBA00008591"/>
    </source>
</evidence>
<comment type="caution">
    <text evidence="2">The sequence shown here is derived from an EMBL/GenBank/DDBJ whole genome shotgun (WGS) entry which is preliminary data.</text>
</comment>
<sequence>MFKKSFLGGKNEERVIEKIKKHIKILYTACETFKSALEKQDIEKMLTVSDLEREGDIVRREVLSNIYEGAFLPFIRPNICKFVEIMDNVLDELKNAAQAYDMGLKLDKDIRTDCIEIAHLNLNMCEMLSITFEALCEGQDLREKILVIRIYEKKVDEMKLDLVKKLMGREIKTFWEGKVLSDFISYLSNISDIIEDASDYLQILNISIR</sequence>
<dbReference type="Pfam" id="PF01865">
    <property type="entry name" value="PhoU_div"/>
    <property type="match status" value="1"/>
</dbReference>
<dbReference type="Proteomes" id="UP000885738">
    <property type="component" value="Unassembled WGS sequence"/>
</dbReference>
<dbReference type="InterPro" id="IPR018445">
    <property type="entry name" value="Put_Phosphate_transp_reg"/>
</dbReference>
<dbReference type="PANTHER" id="PTHR36536">
    <property type="entry name" value="UPF0111 PROTEIN HI_1603"/>
    <property type="match status" value="1"/>
</dbReference>
<dbReference type="EMBL" id="DRIH01000159">
    <property type="protein sequence ID" value="HEC68073.1"/>
    <property type="molecule type" value="Genomic_DNA"/>
</dbReference>
<dbReference type="InterPro" id="IPR038078">
    <property type="entry name" value="PhoU-like_sf"/>
</dbReference>
<dbReference type="InterPro" id="IPR002727">
    <property type="entry name" value="DUF47"/>
</dbReference>
<accession>A0A7C2AE07</accession>
<dbReference type="AlphaFoldDB" id="A0A7C2AE07"/>
<comment type="similarity">
    <text evidence="1">Belongs to the UPF0111 family.</text>
</comment>
<proteinExistence type="inferred from homology"/>
<dbReference type="PANTHER" id="PTHR36536:SF3">
    <property type="entry name" value="UPF0111 PROTEIN HI_1603"/>
    <property type="match status" value="1"/>
</dbReference>
<reference evidence="2" key="1">
    <citation type="journal article" date="2020" name="mSystems">
        <title>Genome- and Community-Level Interaction Insights into Carbon Utilization and Element Cycling Functions of Hydrothermarchaeota in Hydrothermal Sediment.</title>
        <authorList>
            <person name="Zhou Z."/>
            <person name="Liu Y."/>
            <person name="Xu W."/>
            <person name="Pan J."/>
            <person name="Luo Z.H."/>
            <person name="Li M."/>
        </authorList>
    </citation>
    <scope>NUCLEOTIDE SEQUENCE [LARGE SCALE GENOMIC DNA]</scope>
    <source>
        <strain evidence="2">HyVt-389</strain>
    </source>
</reference>
<gene>
    <name evidence="2" type="ORF">ENI35_04580</name>
</gene>
<name>A0A7C2AE07_DESA2</name>
<protein>
    <submittedName>
        <fullName evidence="2">TIGR00153 family protein</fullName>
    </submittedName>
</protein>
<dbReference type="Gene3D" id="1.20.58.220">
    <property type="entry name" value="Phosphate transport system protein phou homolog 2, domain 2"/>
    <property type="match status" value="1"/>
</dbReference>